<keyword evidence="5 10" id="KW-0812">Transmembrane</keyword>
<gene>
    <name evidence="11" type="ORF">J2Z35_000202</name>
</gene>
<feature type="transmembrane region" description="Helical" evidence="10">
    <location>
        <begin position="79"/>
        <end position="102"/>
    </location>
</feature>
<keyword evidence="8 10" id="KW-0975">Bacterial flagellum</keyword>
<dbReference type="EMBL" id="JAGGLI010000001">
    <property type="protein sequence ID" value="MBP2026413.1"/>
    <property type="molecule type" value="Genomic_DNA"/>
</dbReference>
<comment type="similarity">
    <text evidence="2 10">Belongs to the FliR/MopE/SpaR family.</text>
</comment>
<feature type="transmembrane region" description="Helical" evidence="10">
    <location>
        <begin position="180"/>
        <end position="203"/>
    </location>
</feature>
<dbReference type="PANTHER" id="PTHR30065">
    <property type="entry name" value="FLAGELLAR BIOSYNTHETIC PROTEIN FLIR"/>
    <property type="match status" value="1"/>
</dbReference>
<name>A0ABS4KF70_9FIRM</name>
<evidence type="ECO:0000256" key="6">
    <source>
        <dbReference type="ARBA" id="ARBA00022989"/>
    </source>
</evidence>
<evidence type="ECO:0000256" key="2">
    <source>
        <dbReference type="ARBA" id="ARBA00009772"/>
    </source>
</evidence>
<evidence type="ECO:0000256" key="10">
    <source>
        <dbReference type="RuleBase" id="RU362071"/>
    </source>
</evidence>
<evidence type="ECO:0000256" key="4">
    <source>
        <dbReference type="ARBA" id="ARBA00022475"/>
    </source>
</evidence>
<feature type="transmembrane region" description="Helical" evidence="10">
    <location>
        <begin position="40"/>
        <end position="59"/>
    </location>
</feature>
<comment type="function">
    <text evidence="1 10">Role in flagellar biosynthesis.</text>
</comment>
<evidence type="ECO:0000256" key="7">
    <source>
        <dbReference type="ARBA" id="ARBA00023136"/>
    </source>
</evidence>
<feature type="transmembrane region" description="Helical" evidence="10">
    <location>
        <begin position="6"/>
        <end position="28"/>
    </location>
</feature>
<keyword evidence="6 10" id="KW-1133">Transmembrane helix</keyword>
<dbReference type="RefSeq" id="WP_209658422.1">
    <property type="nucleotide sequence ID" value="NZ_JAGGLI010000001.1"/>
</dbReference>
<evidence type="ECO:0000313" key="11">
    <source>
        <dbReference type="EMBL" id="MBP2026413.1"/>
    </source>
</evidence>
<comment type="caution">
    <text evidence="11">The sequence shown here is derived from an EMBL/GenBank/DDBJ whole genome shotgun (WGS) entry which is preliminary data.</text>
</comment>
<keyword evidence="7 10" id="KW-0472">Membrane</keyword>
<reference evidence="11 12" key="1">
    <citation type="submission" date="2021-03" db="EMBL/GenBank/DDBJ databases">
        <title>Genomic Encyclopedia of Type Strains, Phase IV (KMG-IV): sequencing the most valuable type-strain genomes for metagenomic binning, comparative biology and taxonomic classification.</title>
        <authorList>
            <person name="Goeker M."/>
        </authorList>
    </citation>
    <scope>NUCLEOTIDE SEQUENCE [LARGE SCALE GENOMIC DNA]</scope>
    <source>
        <strain evidence="11 12">DSM 27512</strain>
    </source>
</reference>
<dbReference type="PRINTS" id="PR00953">
    <property type="entry name" value="TYPE3IMRPROT"/>
</dbReference>
<keyword evidence="4 10" id="KW-1003">Cell membrane</keyword>
<organism evidence="11 12">
    <name type="scientific">Acetoanaerobium pronyense</name>
    <dbReference type="NCBI Taxonomy" id="1482736"/>
    <lineage>
        <taxon>Bacteria</taxon>
        <taxon>Bacillati</taxon>
        <taxon>Bacillota</taxon>
        <taxon>Clostridia</taxon>
        <taxon>Peptostreptococcales</taxon>
        <taxon>Filifactoraceae</taxon>
        <taxon>Acetoanaerobium</taxon>
    </lineage>
</organism>
<keyword evidence="11" id="KW-0282">Flagellum</keyword>
<proteinExistence type="inferred from homology"/>
<comment type="subcellular location">
    <subcellularLocation>
        <location evidence="10">Cell membrane</location>
        <topology evidence="10">Multi-pass membrane protein</topology>
    </subcellularLocation>
    <subcellularLocation>
        <location evidence="10">Bacterial flagellum basal body</location>
    </subcellularLocation>
</comment>
<evidence type="ECO:0000313" key="12">
    <source>
        <dbReference type="Proteomes" id="UP001314903"/>
    </source>
</evidence>
<keyword evidence="12" id="KW-1185">Reference proteome</keyword>
<dbReference type="PANTHER" id="PTHR30065:SF1">
    <property type="entry name" value="SURFACE PRESENTATION OF ANTIGENS PROTEIN SPAR"/>
    <property type="match status" value="1"/>
</dbReference>
<dbReference type="InterPro" id="IPR002010">
    <property type="entry name" value="T3SS_IM_R"/>
</dbReference>
<feature type="transmembrane region" description="Helical" evidence="10">
    <location>
        <begin position="215"/>
        <end position="239"/>
    </location>
</feature>
<sequence length="262" mass="29493">MLNELFTTVIISINVFLLILSRVTGFFLSAPFFSRTNFPSVLKMGFSIIVSYIILPFMVFELGRPVGTAELIFLGLKEIVIGIGLGYVAQMFFAIFVSAGALMDVQIGLSMSQVNDVELGGQVTITSRLMDIFAFLIFLYIDGHHYLMRSLINSFSVLPLGQSQVINGSFLEFIGKLMEYFFISAITVSIPIMISIFLGNILLAFMAKIMPQMNVFIVGMPFKIFMGLAVFIISIPFMADLIRKMLMEMYKYLFWFLNIIKG</sequence>
<evidence type="ECO:0000256" key="8">
    <source>
        <dbReference type="ARBA" id="ARBA00023143"/>
    </source>
</evidence>
<dbReference type="NCBIfam" id="TIGR01400">
    <property type="entry name" value="fliR"/>
    <property type="match status" value="1"/>
</dbReference>
<dbReference type="Proteomes" id="UP001314903">
    <property type="component" value="Unassembled WGS sequence"/>
</dbReference>
<evidence type="ECO:0000256" key="9">
    <source>
        <dbReference type="NCBIfam" id="TIGR01400"/>
    </source>
</evidence>
<dbReference type="Pfam" id="PF01311">
    <property type="entry name" value="Bac_export_1"/>
    <property type="match status" value="1"/>
</dbReference>
<feature type="transmembrane region" description="Helical" evidence="10">
    <location>
        <begin position="123"/>
        <end position="141"/>
    </location>
</feature>
<evidence type="ECO:0000256" key="5">
    <source>
        <dbReference type="ARBA" id="ARBA00022692"/>
    </source>
</evidence>
<evidence type="ECO:0000256" key="3">
    <source>
        <dbReference type="ARBA" id="ARBA00021717"/>
    </source>
</evidence>
<keyword evidence="11" id="KW-0966">Cell projection</keyword>
<keyword evidence="11" id="KW-0969">Cilium</keyword>
<evidence type="ECO:0000256" key="1">
    <source>
        <dbReference type="ARBA" id="ARBA00002578"/>
    </source>
</evidence>
<accession>A0ABS4KF70</accession>
<dbReference type="InterPro" id="IPR006303">
    <property type="entry name" value="FliR"/>
</dbReference>
<protein>
    <recommendedName>
        <fullName evidence="3 9">Flagellar biosynthetic protein FliR</fullName>
    </recommendedName>
</protein>